<dbReference type="GO" id="GO:0007017">
    <property type="term" value="P:microtubule-based process"/>
    <property type="evidence" value="ECO:0007669"/>
    <property type="project" value="InterPro"/>
</dbReference>
<feature type="compositionally biased region" description="Basic and acidic residues" evidence="18">
    <location>
        <begin position="432"/>
        <end position="449"/>
    </location>
</feature>
<dbReference type="SMART" id="SM00241">
    <property type="entry name" value="ZP"/>
    <property type="match status" value="1"/>
</dbReference>
<dbReference type="GO" id="GO:0042302">
    <property type="term" value="F:structural constituent of cuticle"/>
    <property type="evidence" value="ECO:0007669"/>
    <property type="project" value="UniProtKB-KW"/>
</dbReference>
<keyword evidence="24" id="KW-1185">Reference proteome</keyword>
<reference evidence="25" key="1">
    <citation type="submission" date="2016-11" db="UniProtKB">
        <authorList>
            <consortium name="WormBaseParasite"/>
        </authorList>
    </citation>
    <scope>IDENTIFICATION</scope>
</reference>
<evidence type="ECO:0000259" key="21">
    <source>
        <dbReference type="PROSITE" id="PS51034"/>
    </source>
</evidence>
<reference evidence="22" key="2">
    <citation type="submission" date="2020-09" db="EMBL/GenBank/DDBJ databases">
        <authorList>
            <person name="Kikuchi T."/>
        </authorList>
    </citation>
    <scope>NUCLEOTIDE SEQUENCE</scope>
    <source>
        <strain evidence="22">Ka4C1</strain>
    </source>
</reference>
<evidence type="ECO:0000256" key="8">
    <source>
        <dbReference type="ARBA" id="ARBA00022490"/>
    </source>
</evidence>
<keyword evidence="8" id="KW-0963">Cytoplasm</keyword>
<dbReference type="Gene3D" id="2.60.40.4100">
    <property type="entry name" value="Zona pellucida, ZP-C domain"/>
    <property type="match status" value="1"/>
</dbReference>
<dbReference type="InterPro" id="IPR051962">
    <property type="entry name" value="Cuticlin"/>
</dbReference>
<dbReference type="EMBL" id="CAJFDI010000005">
    <property type="protein sequence ID" value="CAD5232213.1"/>
    <property type="molecule type" value="Genomic_DNA"/>
</dbReference>
<name>A0A1I7RNU1_BURXY</name>
<evidence type="ECO:0000256" key="5">
    <source>
        <dbReference type="ARBA" id="ARBA00022448"/>
    </source>
</evidence>
<dbReference type="PROSITE" id="PS51034">
    <property type="entry name" value="ZP_2"/>
    <property type="match status" value="1"/>
</dbReference>
<dbReference type="GO" id="GO:0005874">
    <property type="term" value="C:microtubule"/>
    <property type="evidence" value="ECO:0007669"/>
    <property type="project" value="UniProtKB-KW"/>
</dbReference>
<dbReference type="SMR" id="A0A1I7RNU1"/>
<dbReference type="Proteomes" id="UP000659654">
    <property type="component" value="Unassembled WGS sequence"/>
</dbReference>
<evidence type="ECO:0000256" key="9">
    <source>
        <dbReference type="ARBA" id="ARBA00022692"/>
    </source>
</evidence>
<dbReference type="SMART" id="SM01375">
    <property type="entry name" value="Dynein_light"/>
    <property type="match status" value="1"/>
</dbReference>
<dbReference type="InterPro" id="IPR056953">
    <property type="entry name" value="CUT_N"/>
</dbReference>
<evidence type="ECO:0000256" key="7">
    <source>
        <dbReference type="ARBA" id="ARBA00022475"/>
    </source>
</evidence>
<dbReference type="Proteomes" id="UP000095284">
    <property type="component" value="Unplaced"/>
</dbReference>
<evidence type="ECO:0000256" key="4">
    <source>
        <dbReference type="ARBA" id="ARBA00015062"/>
    </source>
</evidence>
<evidence type="ECO:0000256" key="10">
    <source>
        <dbReference type="ARBA" id="ARBA00022701"/>
    </source>
</evidence>
<dbReference type="Pfam" id="PF01221">
    <property type="entry name" value="Dynein_light"/>
    <property type="match status" value="1"/>
</dbReference>
<protein>
    <recommendedName>
        <fullName evidence="4">Dynein light chain 1, cytoplasmic</fullName>
    </recommendedName>
</protein>
<keyword evidence="6" id="KW-0193">Cuticle</keyword>
<dbReference type="InterPro" id="IPR037177">
    <property type="entry name" value="DLC_sf"/>
</dbReference>
<keyword evidence="17" id="KW-0539">Nucleus</keyword>
<feature type="region of interest" description="Disordered" evidence="18">
    <location>
        <begin position="432"/>
        <end position="453"/>
    </location>
</feature>
<proteinExistence type="predicted"/>
<dbReference type="PANTHER" id="PTHR22907:SF54">
    <property type="entry name" value="GH04558P"/>
    <property type="match status" value="1"/>
</dbReference>
<organism evidence="23 25">
    <name type="scientific">Bursaphelenchus xylophilus</name>
    <name type="common">Pinewood nematode worm</name>
    <name type="synonym">Aphelenchoides xylophilus</name>
    <dbReference type="NCBI Taxonomy" id="6326"/>
    <lineage>
        <taxon>Eukaryota</taxon>
        <taxon>Metazoa</taxon>
        <taxon>Ecdysozoa</taxon>
        <taxon>Nematoda</taxon>
        <taxon>Chromadorea</taxon>
        <taxon>Rhabditida</taxon>
        <taxon>Tylenchina</taxon>
        <taxon>Tylenchomorpha</taxon>
        <taxon>Aphelenchoidea</taxon>
        <taxon>Aphelenchoididae</taxon>
        <taxon>Bursaphelenchus</taxon>
    </lineage>
</organism>
<dbReference type="PANTHER" id="PTHR22907">
    <property type="entry name" value="GH04558P"/>
    <property type="match status" value="1"/>
</dbReference>
<dbReference type="Pfam" id="PF25301">
    <property type="entry name" value="CUT_C"/>
    <property type="match status" value="1"/>
</dbReference>
<dbReference type="SUPFAM" id="SSF54648">
    <property type="entry name" value="DLC"/>
    <property type="match status" value="1"/>
</dbReference>
<comment type="subcellular location">
    <subcellularLocation>
        <location evidence="3">Cell membrane</location>
        <topology evidence="3">Single-pass type I membrane protein</topology>
    </subcellularLocation>
    <subcellularLocation>
        <location evidence="2">Cytoplasm</location>
        <location evidence="2">Cytoskeleton</location>
    </subcellularLocation>
    <subcellularLocation>
        <location evidence="1">Nucleus</location>
    </subcellularLocation>
</comment>
<evidence type="ECO:0000256" key="11">
    <source>
        <dbReference type="ARBA" id="ARBA00022729"/>
    </source>
</evidence>
<evidence type="ECO:0000256" key="16">
    <source>
        <dbReference type="ARBA" id="ARBA00023212"/>
    </source>
</evidence>
<feature type="transmembrane region" description="Helical" evidence="19">
    <location>
        <begin position="497"/>
        <end position="521"/>
    </location>
</feature>
<evidence type="ECO:0000256" key="2">
    <source>
        <dbReference type="ARBA" id="ARBA00004245"/>
    </source>
</evidence>
<evidence type="ECO:0000256" key="12">
    <source>
        <dbReference type="ARBA" id="ARBA00022816"/>
    </source>
</evidence>
<dbReference type="CDD" id="cd21452">
    <property type="entry name" value="DLC-like_DYNLL1_DYNLL2"/>
    <property type="match status" value="1"/>
</dbReference>
<evidence type="ECO:0000256" key="3">
    <source>
        <dbReference type="ARBA" id="ARBA00004251"/>
    </source>
</evidence>
<dbReference type="GO" id="GO:0030286">
    <property type="term" value="C:dynein complex"/>
    <property type="evidence" value="ECO:0007669"/>
    <property type="project" value="InterPro"/>
</dbReference>
<dbReference type="OrthoDB" id="6139674at2759"/>
<evidence type="ECO:0000256" key="6">
    <source>
        <dbReference type="ARBA" id="ARBA00022460"/>
    </source>
</evidence>
<evidence type="ECO:0000256" key="19">
    <source>
        <dbReference type="SAM" id="Phobius"/>
    </source>
</evidence>
<gene>
    <name evidence="22" type="ORF">BXYJ_LOCUS12304</name>
</gene>
<feature type="domain" description="ZP" evidence="21">
    <location>
        <begin position="43"/>
        <end position="284"/>
    </location>
</feature>
<evidence type="ECO:0000313" key="23">
    <source>
        <dbReference type="Proteomes" id="UP000095284"/>
    </source>
</evidence>
<evidence type="ECO:0000256" key="15">
    <source>
        <dbReference type="ARBA" id="ARBA00023136"/>
    </source>
</evidence>
<keyword evidence="10" id="KW-0493">Microtubule</keyword>
<feature type="chain" id="PRO_5035359254" description="Dynein light chain 1, cytoplasmic" evidence="20">
    <location>
        <begin position="23"/>
        <end position="634"/>
    </location>
</feature>
<keyword evidence="11 20" id="KW-0732">Signal</keyword>
<dbReference type="Proteomes" id="UP000582659">
    <property type="component" value="Unassembled WGS sequence"/>
</dbReference>
<keyword evidence="12" id="KW-0509">mRNA transport</keyword>
<dbReference type="GO" id="GO:0005634">
    <property type="term" value="C:nucleus"/>
    <property type="evidence" value="ECO:0007669"/>
    <property type="project" value="UniProtKB-SubCell"/>
</dbReference>
<keyword evidence="14 19" id="KW-1133">Transmembrane helix</keyword>
<keyword evidence="13" id="KW-0653">Protein transport</keyword>
<keyword evidence="15 19" id="KW-0472">Membrane</keyword>
<dbReference type="eggNOG" id="ENOG502RYZT">
    <property type="taxonomic scope" value="Eukaryota"/>
</dbReference>
<keyword evidence="9 19" id="KW-0812">Transmembrane</keyword>
<dbReference type="InterPro" id="IPR001372">
    <property type="entry name" value="Dynein_light_chain_typ-1/2"/>
</dbReference>
<keyword evidence="16" id="KW-0206">Cytoskeleton</keyword>
<accession>A0A1I7RNU1</accession>
<evidence type="ECO:0000256" key="13">
    <source>
        <dbReference type="ARBA" id="ARBA00022927"/>
    </source>
</evidence>
<evidence type="ECO:0000256" key="20">
    <source>
        <dbReference type="SAM" id="SignalP"/>
    </source>
</evidence>
<dbReference type="GO" id="GO:0051028">
    <property type="term" value="P:mRNA transport"/>
    <property type="evidence" value="ECO:0007669"/>
    <property type="project" value="UniProtKB-KW"/>
</dbReference>
<evidence type="ECO:0000313" key="22">
    <source>
        <dbReference type="EMBL" id="CAD5232213.1"/>
    </source>
</evidence>
<sequence length="634" mass="71920">MRLNKGMLLGFCLLLLVDYSLALFNQTGKINGGGPANGHTRIRCLEDTIGIELDNIDGWDGRLYARKMGDDPNCVKHYSDHEKKIVFDIPFNFLPCGIKSKRMIHPRSGLEYTLTVILSKDHKHMTEDDQMFTLSCRYYSNYKDVGTVMEVSTFARNYLIGGQSGPSCEYSLRYGSLNGPPAQDARIGDKVYHEWKCADSSFAFKVYDCFVHDGAEKKYKLIDEEGCSKDKTIIPDLTYDPSLNFAFAASRVFKFAESTKMFFNCLLYMCPKSDPACRQVVPPRCSGRSKRFVNPDVQTLFTVNSTVSIPQNEEKSSEEMELSANQVMDNIIPNVGWSHRLYHPSLQTNIVIVTTTPIPELPNMLSDDTGSPTMSNDNINEETTLRNDDFNVMNDGDAQLHGVVVPPSHQIERDELDNLIKQHHQLFHHDDHLQDQGRHDGQDVHHEETNDLPESLQEISHQEYITPEAMTQMIPTLSESTSAPQSCSHLKEQFKKVLIALVFGNIVSLTVSVLLLARFCAKRHSDSMSVQFRGDKTVQEKMAQDKVVCVVKHSTMDVNMEKQAVLVSVEALSKFSVERNAAKFIKDEFDDRFGQQWHCVVGKQFGCYVSHYKNDFIYFYVNAVAILLYRTGNK</sequence>
<dbReference type="GO" id="GO:0015031">
    <property type="term" value="P:protein transport"/>
    <property type="evidence" value="ECO:0007669"/>
    <property type="project" value="UniProtKB-KW"/>
</dbReference>
<evidence type="ECO:0000256" key="1">
    <source>
        <dbReference type="ARBA" id="ARBA00004123"/>
    </source>
</evidence>
<dbReference type="InterPro" id="IPR001507">
    <property type="entry name" value="ZP_dom"/>
</dbReference>
<feature type="signal peptide" evidence="20">
    <location>
        <begin position="1"/>
        <end position="22"/>
    </location>
</feature>
<evidence type="ECO:0000313" key="25">
    <source>
        <dbReference type="WBParaSite" id="BXY_0238000.1"/>
    </source>
</evidence>
<dbReference type="AlphaFoldDB" id="A0A1I7RNU1"/>
<dbReference type="InterPro" id="IPR042235">
    <property type="entry name" value="ZP-C_dom"/>
</dbReference>
<keyword evidence="5" id="KW-0813">Transport</keyword>
<evidence type="ECO:0000313" key="24">
    <source>
        <dbReference type="Proteomes" id="UP000659654"/>
    </source>
</evidence>
<dbReference type="GO" id="GO:0005886">
    <property type="term" value="C:plasma membrane"/>
    <property type="evidence" value="ECO:0007669"/>
    <property type="project" value="UniProtKB-SubCell"/>
</dbReference>
<evidence type="ECO:0000256" key="17">
    <source>
        <dbReference type="ARBA" id="ARBA00023242"/>
    </source>
</evidence>
<dbReference type="Pfam" id="PF25057">
    <property type="entry name" value="CUT_N"/>
    <property type="match status" value="1"/>
</dbReference>
<evidence type="ECO:0000256" key="18">
    <source>
        <dbReference type="SAM" id="MobiDB-lite"/>
    </source>
</evidence>
<dbReference type="FunFam" id="3.30.740.10:FF:000005">
    <property type="entry name" value="Dynein light chain"/>
    <property type="match status" value="1"/>
</dbReference>
<dbReference type="Gene3D" id="3.30.740.10">
    <property type="entry name" value="Protein Inhibitor Of Neuronal Nitric Oxide Synthase"/>
    <property type="match status" value="1"/>
</dbReference>
<dbReference type="EMBL" id="CAJFCV020000005">
    <property type="protein sequence ID" value="CAG9124293.1"/>
    <property type="molecule type" value="Genomic_DNA"/>
</dbReference>
<dbReference type="WBParaSite" id="BXY_0238000.1">
    <property type="protein sequence ID" value="BXY_0238000.1"/>
    <property type="gene ID" value="BXY_0238000"/>
</dbReference>
<dbReference type="InterPro" id="IPR057475">
    <property type="entry name" value="CUT_C"/>
</dbReference>
<keyword evidence="7" id="KW-1003">Cell membrane</keyword>
<evidence type="ECO:0000256" key="14">
    <source>
        <dbReference type="ARBA" id="ARBA00022989"/>
    </source>
</evidence>